<keyword evidence="2" id="KW-0472">Membrane</keyword>
<dbReference type="InterPro" id="IPR023365">
    <property type="entry name" value="Sortase_dom-sf"/>
</dbReference>
<evidence type="ECO:0000256" key="1">
    <source>
        <dbReference type="ARBA" id="ARBA00022801"/>
    </source>
</evidence>
<dbReference type="InterPro" id="IPR041999">
    <property type="entry name" value="Sortase_D_1"/>
</dbReference>
<dbReference type="AlphaFoldDB" id="A0A7Y0HFI5"/>
<accession>A0A7Y0HFI5</accession>
<keyword evidence="1" id="KW-0378">Hydrolase</keyword>
<name>A0A7Y0HFI5_9PROT</name>
<organism evidence="3 4">
    <name type="scientific">Pacificispira spongiicola</name>
    <dbReference type="NCBI Taxonomy" id="2729598"/>
    <lineage>
        <taxon>Bacteria</taxon>
        <taxon>Pseudomonadati</taxon>
        <taxon>Pseudomonadota</taxon>
        <taxon>Alphaproteobacteria</taxon>
        <taxon>Rhodospirillales</taxon>
        <taxon>Rhodospirillaceae</taxon>
        <taxon>Pacificispira</taxon>
    </lineage>
</organism>
<dbReference type="InterPro" id="IPR005754">
    <property type="entry name" value="Sortase"/>
</dbReference>
<dbReference type="RefSeq" id="WP_169624937.1">
    <property type="nucleotide sequence ID" value="NZ_JABBNT010000002.1"/>
</dbReference>
<sequence>MSSLTYEEAGPKTRIGRLSRRRAVVFASGMLAAVGLWQIGETGMILGKAWLAPILIEDAWTARREAAISADGEVAGAYKPWPWADTEPVARLVFPRQGVSRIALSGATGRNMAFGPTLSENAPLPAFFGHRDTHFALLAGIAAGDPILWEHPDGTVREYRVSETAVMRKDRIQVPVGDQTDRIVLVTCYPFDALTAGGDDRFVVLAEAVPPEIAMAGQETKSSEP</sequence>
<gene>
    <name evidence="3" type="ORF">HH303_09005</name>
</gene>
<dbReference type="SUPFAM" id="SSF63817">
    <property type="entry name" value="Sortase"/>
    <property type="match status" value="1"/>
</dbReference>
<keyword evidence="2" id="KW-0812">Transmembrane</keyword>
<dbReference type="GO" id="GO:0016787">
    <property type="term" value="F:hydrolase activity"/>
    <property type="evidence" value="ECO:0007669"/>
    <property type="project" value="UniProtKB-KW"/>
</dbReference>
<evidence type="ECO:0000313" key="3">
    <source>
        <dbReference type="EMBL" id="NMM44618.1"/>
    </source>
</evidence>
<keyword evidence="4" id="KW-1185">Reference proteome</keyword>
<dbReference type="Proteomes" id="UP000539372">
    <property type="component" value="Unassembled WGS sequence"/>
</dbReference>
<evidence type="ECO:0000256" key="2">
    <source>
        <dbReference type="SAM" id="Phobius"/>
    </source>
</evidence>
<proteinExistence type="predicted"/>
<feature type="transmembrane region" description="Helical" evidence="2">
    <location>
        <begin position="23"/>
        <end position="40"/>
    </location>
</feature>
<dbReference type="Gene3D" id="2.40.260.10">
    <property type="entry name" value="Sortase"/>
    <property type="match status" value="1"/>
</dbReference>
<evidence type="ECO:0000313" key="4">
    <source>
        <dbReference type="Proteomes" id="UP000539372"/>
    </source>
</evidence>
<dbReference type="Pfam" id="PF04203">
    <property type="entry name" value="Sortase"/>
    <property type="match status" value="1"/>
</dbReference>
<keyword evidence="2" id="KW-1133">Transmembrane helix</keyword>
<dbReference type="EMBL" id="JABBNT010000002">
    <property type="protein sequence ID" value="NMM44618.1"/>
    <property type="molecule type" value="Genomic_DNA"/>
</dbReference>
<protein>
    <submittedName>
        <fullName evidence="3">Sortase</fullName>
    </submittedName>
</protein>
<reference evidence="3 4" key="1">
    <citation type="submission" date="2020-04" db="EMBL/GenBank/DDBJ databases">
        <title>Rhodospirillaceae bacterium KN72 isolated from deep sea.</title>
        <authorList>
            <person name="Zhang D.-C."/>
        </authorList>
    </citation>
    <scope>NUCLEOTIDE SEQUENCE [LARGE SCALE GENOMIC DNA]</scope>
    <source>
        <strain evidence="3 4">KN72</strain>
    </source>
</reference>
<comment type="caution">
    <text evidence="3">The sequence shown here is derived from an EMBL/GenBank/DDBJ whole genome shotgun (WGS) entry which is preliminary data.</text>
</comment>
<dbReference type="CDD" id="cd05828">
    <property type="entry name" value="Sortase_D_1"/>
    <property type="match status" value="1"/>
</dbReference>